<dbReference type="AlphaFoldDB" id="A0A1U7NK23"/>
<evidence type="ECO:0000256" key="1">
    <source>
        <dbReference type="SAM" id="Phobius"/>
    </source>
</evidence>
<protein>
    <recommendedName>
        <fullName evidence="4">DUF2812 domain-containing protein</fullName>
    </recommendedName>
</protein>
<keyword evidence="1" id="KW-0812">Transmembrane</keyword>
<name>A0A1U7NK23_9FIRM</name>
<reference evidence="2 3" key="1">
    <citation type="submission" date="2016-11" db="EMBL/GenBank/DDBJ databases">
        <title>Description of two novel members of the family Erysipelotrichaceae: Ileibacterium lipovorans gen. nov., sp. nov. and Dubosiella newyorkensis, gen. nov., sp. nov.</title>
        <authorList>
            <person name="Cox L.M."/>
            <person name="Sohn J."/>
            <person name="Tyrrell K.L."/>
            <person name="Citron D.M."/>
            <person name="Lawson P.A."/>
            <person name="Patel N.B."/>
            <person name="Iizumi T."/>
            <person name="Perez-Perez G.I."/>
            <person name="Goldstein E.J."/>
            <person name="Blaser M.J."/>
        </authorList>
    </citation>
    <scope>NUCLEOTIDE SEQUENCE [LARGE SCALE GENOMIC DNA]</scope>
    <source>
        <strain evidence="2 3">NYU-BL-A4</strain>
    </source>
</reference>
<evidence type="ECO:0008006" key="4">
    <source>
        <dbReference type="Google" id="ProtNLM"/>
    </source>
</evidence>
<dbReference type="GeneID" id="78276419"/>
<dbReference type="InterPro" id="IPR021359">
    <property type="entry name" value="DUF2812"/>
</dbReference>
<dbReference type="RefSeq" id="WP_076342249.1">
    <property type="nucleotide sequence ID" value="NZ_CAMNTW010000012.1"/>
</dbReference>
<dbReference type="EMBL" id="MPKA01000113">
    <property type="protein sequence ID" value="OLU44360.1"/>
    <property type="molecule type" value="Genomic_DNA"/>
</dbReference>
<feature type="transmembrane region" description="Helical" evidence="1">
    <location>
        <begin position="111"/>
        <end position="130"/>
    </location>
</feature>
<feature type="transmembrane region" description="Helical" evidence="1">
    <location>
        <begin position="136"/>
        <end position="153"/>
    </location>
</feature>
<dbReference type="Pfam" id="PF11193">
    <property type="entry name" value="DUF2812"/>
    <property type="match status" value="1"/>
</dbReference>
<dbReference type="OrthoDB" id="8757095at2"/>
<sequence>MKKFKLYFDKDEEVKWLNEMTEQGWECTDFKGGFYSFKPCLPGEWLYEADLNDHGFILSKEYRELLKDNKINVICTWGFWFLAKRKAQYGPFQLYTDLESKILQYKKIRNMFLGAGLVELICFYVEMFAFQEMKQWYFFVFSALLLGLFYVLWKAGLNMKNKIAALEGKEVTDPSSIHSLMGAVLVTCIAMLLRNYIPHLLYLFILVACIVVEIVLTIKIKKENE</sequence>
<keyword evidence="3" id="KW-1185">Reference proteome</keyword>
<comment type="caution">
    <text evidence="2">The sequence shown here is derived from an EMBL/GenBank/DDBJ whole genome shotgun (WGS) entry which is preliminary data.</text>
</comment>
<keyword evidence="1" id="KW-1133">Transmembrane helix</keyword>
<keyword evidence="1" id="KW-0472">Membrane</keyword>
<accession>A0A1U7NK23</accession>
<proteinExistence type="predicted"/>
<organism evidence="2 3">
    <name type="scientific">Dubosiella newyorkensis</name>
    <dbReference type="NCBI Taxonomy" id="1862672"/>
    <lineage>
        <taxon>Bacteria</taxon>
        <taxon>Bacillati</taxon>
        <taxon>Bacillota</taxon>
        <taxon>Erysipelotrichia</taxon>
        <taxon>Erysipelotrichales</taxon>
        <taxon>Erysipelotrichaceae</taxon>
        <taxon>Dubosiella</taxon>
    </lineage>
</organism>
<feature type="transmembrane region" description="Helical" evidence="1">
    <location>
        <begin position="199"/>
        <end position="218"/>
    </location>
</feature>
<evidence type="ECO:0000313" key="3">
    <source>
        <dbReference type="Proteomes" id="UP000186705"/>
    </source>
</evidence>
<evidence type="ECO:0000313" key="2">
    <source>
        <dbReference type="EMBL" id="OLU44360.1"/>
    </source>
</evidence>
<dbReference type="STRING" id="1862672.BO225_10775"/>
<dbReference type="Proteomes" id="UP000186705">
    <property type="component" value="Unassembled WGS sequence"/>
</dbReference>
<gene>
    <name evidence="2" type="ORF">BO225_10775</name>
</gene>